<feature type="region of interest" description="Disordered" evidence="1">
    <location>
        <begin position="1"/>
        <end position="26"/>
    </location>
</feature>
<evidence type="ECO:0000313" key="3">
    <source>
        <dbReference type="Proteomes" id="UP000275579"/>
    </source>
</evidence>
<protein>
    <submittedName>
        <fullName evidence="2">Uncharacterized protein</fullName>
    </submittedName>
</protein>
<accession>A0A3S9YM68</accession>
<dbReference type="RefSeq" id="WP_127154812.1">
    <property type="nucleotide sequence ID" value="NZ_CP029042.1"/>
</dbReference>
<organism evidence="2 3">
    <name type="scientific">Streptomyces lydicus</name>
    <dbReference type="NCBI Taxonomy" id="47763"/>
    <lineage>
        <taxon>Bacteria</taxon>
        <taxon>Bacillati</taxon>
        <taxon>Actinomycetota</taxon>
        <taxon>Actinomycetes</taxon>
        <taxon>Kitasatosporales</taxon>
        <taxon>Streptomycetaceae</taxon>
        <taxon>Streptomyces</taxon>
    </lineage>
</organism>
<name>A0A3S9YM68_9ACTN</name>
<dbReference type="Proteomes" id="UP000275579">
    <property type="component" value="Chromosome"/>
</dbReference>
<proteinExistence type="predicted"/>
<sequence length="132" mass="14247">MPNNIKVDVAPNPDPKLTPASSKQRKQLDELCDKLTGKYAQLWGRGTIVSDSNKPAMRIDNQGVLTTPFAGQNIQAQTGTVSIAAVGLADTLSDQKMSPTCQKAVEDTLKQALKDSALDQKWRYISGTCTTP</sequence>
<dbReference type="AlphaFoldDB" id="A0A3S9YM68"/>
<dbReference type="EMBL" id="CP029042">
    <property type="protein sequence ID" value="AZS76122.1"/>
    <property type="molecule type" value="Genomic_DNA"/>
</dbReference>
<reference evidence="2 3" key="1">
    <citation type="submission" date="2018-04" db="EMBL/GenBank/DDBJ databases">
        <title>Complete genome sequences of Streptomyces lydicus strain WYEC and characterization of antagonistic properties of biological control agents.</title>
        <authorList>
            <person name="Mariita R.M."/>
            <person name="Sello J.K."/>
        </authorList>
    </citation>
    <scope>NUCLEOTIDE SEQUENCE [LARGE SCALE GENOMIC DNA]</scope>
    <source>
        <strain evidence="2 3">WYEC 108</strain>
    </source>
</reference>
<evidence type="ECO:0000313" key="2">
    <source>
        <dbReference type="EMBL" id="AZS76122.1"/>
    </source>
</evidence>
<gene>
    <name evidence="2" type="ORF">DDE74_39440</name>
</gene>
<evidence type="ECO:0000256" key="1">
    <source>
        <dbReference type="SAM" id="MobiDB-lite"/>
    </source>
</evidence>